<organism evidence="1 2">
    <name type="scientific">Xylaria curta</name>
    <dbReference type="NCBI Taxonomy" id="42375"/>
    <lineage>
        <taxon>Eukaryota</taxon>
        <taxon>Fungi</taxon>
        <taxon>Dikarya</taxon>
        <taxon>Ascomycota</taxon>
        <taxon>Pezizomycotina</taxon>
        <taxon>Sordariomycetes</taxon>
        <taxon>Xylariomycetidae</taxon>
        <taxon>Xylariales</taxon>
        <taxon>Xylariaceae</taxon>
        <taxon>Xylaria</taxon>
    </lineage>
</organism>
<accession>A0ACC1PBS7</accession>
<reference evidence="1" key="1">
    <citation type="submission" date="2022-10" db="EMBL/GenBank/DDBJ databases">
        <title>Genome Sequence of Xylaria curta.</title>
        <authorList>
            <person name="Buettner E."/>
        </authorList>
    </citation>
    <scope>NUCLEOTIDE SEQUENCE</scope>
    <source>
        <strain evidence="1">Babe10</strain>
    </source>
</reference>
<gene>
    <name evidence="1" type="ORF">NUW58_g3381</name>
</gene>
<protein>
    <submittedName>
        <fullName evidence="1">Uncharacterized protein</fullName>
    </submittedName>
</protein>
<proteinExistence type="predicted"/>
<evidence type="ECO:0000313" key="1">
    <source>
        <dbReference type="EMBL" id="KAJ2989622.1"/>
    </source>
</evidence>
<evidence type="ECO:0000313" key="2">
    <source>
        <dbReference type="Proteomes" id="UP001143856"/>
    </source>
</evidence>
<name>A0ACC1PBS7_9PEZI</name>
<dbReference type="Proteomes" id="UP001143856">
    <property type="component" value="Unassembled WGS sequence"/>
</dbReference>
<sequence length="157" mass="16702">MAESANTNTNATAGAGAPTTAPSATAAESPAAQKTSAAKDRQCPYCGQAFTSSSLGRHLDLYIKEKNPKPPDGIHDVDAIRKMRESITRRQPRGSLVRRDASNPGTPGSSSRKSPAPAPAPDPVLKPPAIPKEGQFVVDHQTLRYPFQPSWEATGWE</sequence>
<keyword evidence="2" id="KW-1185">Reference proteome</keyword>
<comment type="caution">
    <text evidence="1">The sequence shown here is derived from an EMBL/GenBank/DDBJ whole genome shotgun (WGS) entry which is preliminary data.</text>
</comment>
<dbReference type="EMBL" id="JAPDGR010000508">
    <property type="protein sequence ID" value="KAJ2989622.1"/>
    <property type="molecule type" value="Genomic_DNA"/>
</dbReference>